<protein>
    <recommendedName>
        <fullName evidence="2">DUF6604 domain-containing protein</fullName>
    </recommendedName>
</protein>
<evidence type="ECO:0000313" key="3">
    <source>
        <dbReference type="EMBL" id="CAI6330531.1"/>
    </source>
</evidence>
<feature type="compositionally biased region" description="Basic and acidic residues" evidence="1">
    <location>
        <begin position="592"/>
        <end position="605"/>
    </location>
</feature>
<name>A0A9W4XGW7_9PLEO</name>
<feature type="compositionally biased region" description="Low complexity" evidence="1">
    <location>
        <begin position="9"/>
        <end position="21"/>
    </location>
</feature>
<dbReference type="AlphaFoldDB" id="A0A9W4XGW7"/>
<dbReference type="EMBL" id="CAOQHR010000002">
    <property type="protein sequence ID" value="CAI6330531.1"/>
    <property type="molecule type" value="Genomic_DNA"/>
</dbReference>
<dbReference type="OrthoDB" id="3640263at2759"/>
<organism evidence="3 4">
    <name type="scientific">Periconia digitata</name>
    <dbReference type="NCBI Taxonomy" id="1303443"/>
    <lineage>
        <taxon>Eukaryota</taxon>
        <taxon>Fungi</taxon>
        <taxon>Dikarya</taxon>
        <taxon>Ascomycota</taxon>
        <taxon>Pezizomycotina</taxon>
        <taxon>Dothideomycetes</taxon>
        <taxon>Pleosporomycetidae</taxon>
        <taxon>Pleosporales</taxon>
        <taxon>Massarineae</taxon>
        <taxon>Periconiaceae</taxon>
        <taxon>Periconia</taxon>
    </lineage>
</organism>
<dbReference type="Pfam" id="PF20253">
    <property type="entry name" value="DUF6604"/>
    <property type="match status" value="1"/>
</dbReference>
<dbReference type="PANTHER" id="PTHR38795">
    <property type="entry name" value="DUF6604 DOMAIN-CONTAINING PROTEIN"/>
    <property type="match status" value="1"/>
</dbReference>
<proteinExistence type="predicted"/>
<sequence>MSSKKKKSATPNPSSAAKNSPPLVYDSYKRYKSDTQRLIAWLVKVGKDSGYPSPIKTCTNDLRQLAKNVSTHAASILPASILAIGRRAVSLRKKVTEAFMSRGPSRSNKKHAYFVQVLEEILDMFKTPSDDEQKKQNSANDKSWLNSFAALAVEEFEELSDGDAGVDLPEAAKITKALDDENSEHDSDDVLSRGLFQLLCLFYDLQQWRSFIAETWAEYARSEIDLTTATVVTDQALKFGRELIQSTKDRLPKPLPETDIELQGMLMNYMIQTCGVDSPVPWPGIVPYHVKNAGLADYCFLPSGILVSSFANQIEKGTISRYNQGFFGTYNPEANRANMTVTEKFKEDKILILELLPEYFTIGMSKIPLPIWDETTLAFTDLADTRKHTMWLSFVAQVLLDSIHATRYMSKQPFSDLRITAARIRRTIDDFWELSKTHPPPKFWPAEGDQIIKAIREDIAGFIDKDAYIPIKKALAHSTDKKDRSPDFYIFIRNPGLCGAFAFNLQLRMQTIGQDLLNQWFDVQQLAFLYSLVNETPGYENLSWPDMELFIKIHGEDHIFMGSRPRNAEQALHRVEMLTGASSATRFAKDSRHAKSEWHVPDGKSGRRLTPTTKTADLMRPYYCMKRIGATPRQSINDTALSRYLNELLEKTEATSTKSSSSKSEIKQTGAHKVSSVQQFVGRKWRNQHSLGFVQLLTLLKTQLSEEEPYLQFNYFAMHRRSVELLRLIRDKEHHKFVQYFTEAYLPDESFVTNIVIYILHVARGSAKAGNDLGLANVAQGSKVASRMVGSCGEVMKTYLEKNGSLMLKELKLFCRNKAPLELHSTKITENGDSSQRQYYWLGMDEVLSPAQLEVLRTGISLA</sequence>
<evidence type="ECO:0000259" key="2">
    <source>
        <dbReference type="Pfam" id="PF20253"/>
    </source>
</evidence>
<keyword evidence="4" id="KW-1185">Reference proteome</keyword>
<comment type="caution">
    <text evidence="3">The sequence shown here is derived from an EMBL/GenBank/DDBJ whole genome shotgun (WGS) entry which is preliminary data.</text>
</comment>
<feature type="region of interest" description="Disordered" evidence="1">
    <location>
        <begin position="1"/>
        <end position="21"/>
    </location>
</feature>
<evidence type="ECO:0000256" key="1">
    <source>
        <dbReference type="SAM" id="MobiDB-lite"/>
    </source>
</evidence>
<feature type="domain" description="DUF6604" evidence="2">
    <location>
        <begin position="29"/>
        <end position="245"/>
    </location>
</feature>
<dbReference type="Proteomes" id="UP001152607">
    <property type="component" value="Unassembled WGS sequence"/>
</dbReference>
<reference evidence="3" key="1">
    <citation type="submission" date="2023-01" db="EMBL/GenBank/DDBJ databases">
        <authorList>
            <person name="Van Ghelder C."/>
            <person name="Rancurel C."/>
        </authorList>
    </citation>
    <scope>NUCLEOTIDE SEQUENCE</scope>
    <source>
        <strain evidence="3">CNCM I-4278</strain>
    </source>
</reference>
<dbReference type="PANTHER" id="PTHR38795:SF1">
    <property type="entry name" value="DUF6604 DOMAIN-CONTAINING PROTEIN"/>
    <property type="match status" value="1"/>
</dbReference>
<evidence type="ECO:0000313" key="4">
    <source>
        <dbReference type="Proteomes" id="UP001152607"/>
    </source>
</evidence>
<gene>
    <name evidence="3" type="ORF">PDIGIT_LOCUS4255</name>
</gene>
<dbReference type="InterPro" id="IPR046539">
    <property type="entry name" value="DUF6604"/>
</dbReference>
<accession>A0A9W4XGW7</accession>
<feature type="region of interest" description="Disordered" evidence="1">
    <location>
        <begin position="592"/>
        <end position="611"/>
    </location>
</feature>